<dbReference type="InterPro" id="IPR036388">
    <property type="entry name" value="WH-like_DNA-bd_sf"/>
</dbReference>
<gene>
    <name evidence="9" type="ORF">GCM10009539_48400</name>
</gene>
<evidence type="ECO:0000256" key="6">
    <source>
        <dbReference type="SAM" id="MobiDB-lite"/>
    </source>
</evidence>
<accession>A0ABP3ED24</accession>
<evidence type="ECO:0000256" key="5">
    <source>
        <dbReference type="PROSITE-ProRule" id="PRU00339"/>
    </source>
</evidence>
<feature type="repeat" description="TPR" evidence="5">
    <location>
        <begin position="734"/>
        <end position="767"/>
    </location>
</feature>
<dbReference type="InterPro" id="IPR027417">
    <property type="entry name" value="P-loop_NTPase"/>
</dbReference>
<keyword evidence="10" id="KW-1185">Reference proteome</keyword>
<keyword evidence="5" id="KW-0802">TPR repeat</keyword>
<evidence type="ECO:0000259" key="8">
    <source>
        <dbReference type="SMART" id="SM01043"/>
    </source>
</evidence>
<reference evidence="10" key="1">
    <citation type="journal article" date="2019" name="Int. J. Syst. Evol. Microbiol.">
        <title>The Global Catalogue of Microorganisms (GCM) 10K type strain sequencing project: providing services to taxonomists for standard genome sequencing and annotation.</title>
        <authorList>
            <consortium name="The Broad Institute Genomics Platform"/>
            <consortium name="The Broad Institute Genome Sequencing Center for Infectious Disease"/>
            <person name="Wu L."/>
            <person name="Ma J."/>
        </authorList>
    </citation>
    <scope>NUCLEOTIDE SEQUENCE [LARGE SCALE GENOMIC DNA]</scope>
    <source>
        <strain evidence="10">JCM 10425</strain>
    </source>
</reference>
<dbReference type="PANTHER" id="PTHR35807:SF1">
    <property type="entry name" value="TRANSCRIPTIONAL REGULATOR REDD"/>
    <property type="match status" value="1"/>
</dbReference>
<name>A0ABP3ED24_9ACTN</name>
<evidence type="ECO:0000259" key="7">
    <source>
        <dbReference type="SMART" id="SM00862"/>
    </source>
</evidence>
<dbReference type="SMART" id="SM00862">
    <property type="entry name" value="Trans_reg_C"/>
    <property type="match status" value="1"/>
</dbReference>
<dbReference type="Pfam" id="PF13424">
    <property type="entry name" value="TPR_12"/>
    <property type="match status" value="2"/>
</dbReference>
<comment type="caution">
    <text evidence="9">The sequence shown here is derived from an EMBL/GenBank/DDBJ whole genome shotgun (WGS) entry which is preliminary data.</text>
</comment>
<keyword evidence="2" id="KW-0805">Transcription regulation</keyword>
<dbReference type="Gene3D" id="3.40.50.300">
    <property type="entry name" value="P-loop containing nucleotide triphosphate hydrolases"/>
    <property type="match status" value="1"/>
</dbReference>
<dbReference type="CDD" id="cd15831">
    <property type="entry name" value="BTAD"/>
    <property type="match status" value="1"/>
</dbReference>
<dbReference type="InterPro" id="IPR051677">
    <property type="entry name" value="AfsR-DnrI-RedD_regulator"/>
</dbReference>
<sequence length="978" mass="104309">MPQFRLLGPLEMTVGDRVVNLGPVKRRAVLAALLVDVGRPVRVETLVDRVWDDEPPAKARDVLYAHIARIRSAFVGSNVVVERRSGGYALHVDPDQVDAHLFRRLVAEARAEGCPDERRATLLRAALDLWQSAPLADVPGSWAAGVRENLEQQRRSAVALWARTLSDLGRPAAVVDTLRELVTAEPLAEPLLVELVRALHRAGRTAEALDTYARARARIVDALGVEPGPELRATYEAALHADDQPPPTRPGAAPGATEPPPATAEITADDAGTVPGAGRPVPAQLPADVPAFIGREPALRELTERLAGPRPTGAVVVSAVDGTAGVGKTALAVRWSHRIRDRFPDGQLYVDLRGYGTEPPVAPSAALAGFLTALGVAARDVPLGTDERAARFRTEVSGRRLLLVLDNASSVEQVRPLLPGSPTCATLVTSRDVLSGLVAVDGAHRMFLDLLEPAEAIALLRSLVGRRVDDDPDAAEELSEQCGRLPLALRIAAELANARPRSPLADLVAELADHRARLELLDVGGDPRADVRAVFSWSYQRLPERVARMFRLLGAHPGAEFDAYAAAALADVDVSDAVGALDALARAHLVRPVAAGAYDLHDLLRAYARSESEPSDDADAGTRLFDYYVAASSAAMDVLYPAERHRRPAPPTIRTPLPVFPAAEDARAWLDRHRAVLIEVAQYTAARDRSDVTGALASTLYVYLDNGGYSADALTVHSCALDAASRAGDRAGVAAALSHLGVVYWQMGRYPDGLEHLERALVVFRELGDAVGEARTVGNLGVICQQTGRYVEAEGHHTAALALFRTIGDRVGQANTETNLGDILMRLGRNEEAIDLLADALEQFRVLGHDGGEATALTNLGEVHLSLGRPGEAAGYLRQAVALFAAIGERYGETCALNGLAEAELGRGSASAADRFAEALALATTIGERAEQARAHLGLAHSTDRVRDHLEHALALYTDLGSPAADDVRKQLENLGPG</sequence>
<dbReference type="InterPro" id="IPR001867">
    <property type="entry name" value="OmpR/PhoB-type_DNA-bd"/>
</dbReference>
<dbReference type="InterPro" id="IPR005158">
    <property type="entry name" value="BTAD"/>
</dbReference>
<dbReference type="InterPro" id="IPR011990">
    <property type="entry name" value="TPR-like_helical_dom_sf"/>
</dbReference>
<feature type="region of interest" description="Disordered" evidence="6">
    <location>
        <begin position="241"/>
        <end position="285"/>
    </location>
</feature>
<keyword evidence="4" id="KW-0804">Transcription</keyword>
<dbReference type="PROSITE" id="PS50005">
    <property type="entry name" value="TPR"/>
    <property type="match status" value="1"/>
</dbReference>
<dbReference type="SMART" id="SM01043">
    <property type="entry name" value="BTAD"/>
    <property type="match status" value="1"/>
</dbReference>
<evidence type="ECO:0000256" key="3">
    <source>
        <dbReference type="ARBA" id="ARBA00023125"/>
    </source>
</evidence>
<dbReference type="Gene3D" id="1.10.10.10">
    <property type="entry name" value="Winged helix-like DNA-binding domain superfamily/Winged helix DNA-binding domain"/>
    <property type="match status" value="1"/>
</dbReference>
<dbReference type="PANTHER" id="PTHR35807">
    <property type="entry name" value="TRANSCRIPTIONAL REGULATOR REDD-RELATED"/>
    <property type="match status" value="1"/>
</dbReference>
<evidence type="ECO:0000256" key="2">
    <source>
        <dbReference type="ARBA" id="ARBA00023015"/>
    </source>
</evidence>
<evidence type="ECO:0000256" key="1">
    <source>
        <dbReference type="ARBA" id="ARBA00005820"/>
    </source>
</evidence>
<keyword evidence="3" id="KW-0238">DNA-binding</keyword>
<dbReference type="SUPFAM" id="SSF52540">
    <property type="entry name" value="P-loop containing nucleoside triphosphate hydrolases"/>
    <property type="match status" value="1"/>
</dbReference>
<feature type="domain" description="OmpR/PhoB-type" evidence="7">
    <location>
        <begin position="16"/>
        <end position="90"/>
    </location>
</feature>
<dbReference type="SUPFAM" id="SSF48452">
    <property type="entry name" value="TPR-like"/>
    <property type="match status" value="2"/>
</dbReference>
<dbReference type="InterPro" id="IPR019734">
    <property type="entry name" value="TPR_rpt"/>
</dbReference>
<organism evidence="9 10">
    <name type="scientific">Cryptosporangium japonicum</name>
    <dbReference type="NCBI Taxonomy" id="80872"/>
    <lineage>
        <taxon>Bacteria</taxon>
        <taxon>Bacillati</taxon>
        <taxon>Actinomycetota</taxon>
        <taxon>Actinomycetes</taxon>
        <taxon>Cryptosporangiales</taxon>
        <taxon>Cryptosporangiaceae</taxon>
        <taxon>Cryptosporangium</taxon>
    </lineage>
</organism>
<feature type="domain" description="Bacterial transcriptional activator" evidence="8">
    <location>
        <begin position="97"/>
        <end position="239"/>
    </location>
</feature>
<dbReference type="Gene3D" id="1.25.40.10">
    <property type="entry name" value="Tetratricopeptide repeat domain"/>
    <property type="match status" value="2"/>
</dbReference>
<dbReference type="SMART" id="SM00028">
    <property type="entry name" value="TPR"/>
    <property type="match status" value="4"/>
</dbReference>
<dbReference type="SUPFAM" id="SSF46894">
    <property type="entry name" value="C-terminal effector domain of the bipartite response regulators"/>
    <property type="match status" value="1"/>
</dbReference>
<dbReference type="EMBL" id="BAAAGX010000018">
    <property type="protein sequence ID" value="GAA0257359.1"/>
    <property type="molecule type" value="Genomic_DNA"/>
</dbReference>
<comment type="similarity">
    <text evidence="1">Belongs to the AfsR/DnrI/RedD regulatory family.</text>
</comment>
<dbReference type="Pfam" id="PF03704">
    <property type="entry name" value="BTAD"/>
    <property type="match status" value="1"/>
</dbReference>
<dbReference type="PRINTS" id="PR00364">
    <property type="entry name" value="DISEASERSIST"/>
</dbReference>
<protein>
    <submittedName>
        <fullName evidence="9">Tetratricopeptide repeat protein</fullName>
    </submittedName>
</protein>
<proteinExistence type="inferred from homology"/>
<evidence type="ECO:0000313" key="9">
    <source>
        <dbReference type="EMBL" id="GAA0257359.1"/>
    </source>
</evidence>
<dbReference type="Proteomes" id="UP001500967">
    <property type="component" value="Unassembled WGS sequence"/>
</dbReference>
<evidence type="ECO:0000313" key="10">
    <source>
        <dbReference type="Proteomes" id="UP001500967"/>
    </source>
</evidence>
<dbReference type="RefSeq" id="WP_344651189.1">
    <property type="nucleotide sequence ID" value="NZ_BAAAGX010000018.1"/>
</dbReference>
<dbReference type="InterPro" id="IPR016032">
    <property type="entry name" value="Sig_transdc_resp-reg_C-effctor"/>
</dbReference>
<evidence type="ECO:0000256" key="4">
    <source>
        <dbReference type="ARBA" id="ARBA00023163"/>
    </source>
</evidence>